<evidence type="ECO:0000256" key="6">
    <source>
        <dbReference type="SAM" id="Phobius"/>
    </source>
</evidence>
<keyword evidence="2" id="KW-1003">Cell membrane</keyword>
<dbReference type="KEGG" id="tos:Theos_0467"/>
<keyword evidence="4 6" id="KW-1133">Transmembrane helix</keyword>
<evidence type="ECO:0000256" key="1">
    <source>
        <dbReference type="ARBA" id="ARBA00004651"/>
    </source>
</evidence>
<evidence type="ECO:0000256" key="3">
    <source>
        <dbReference type="ARBA" id="ARBA00022692"/>
    </source>
</evidence>
<name>K7RG53_THEOS</name>
<feature type="transmembrane region" description="Helical" evidence="6">
    <location>
        <begin position="120"/>
        <end position="140"/>
    </location>
</feature>
<evidence type="ECO:0000313" key="7">
    <source>
        <dbReference type="EMBL" id="AFV75537.1"/>
    </source>
</evidence>
<keyword evidence="3 6" id="KW-0812">Transmembrane</keyword>
<feature type="transmembrane region" description="Helical" evidence="6">
    <location>
        <begin position="358"/>
        <end position="379"/>
    </location>
</feature>
<feature type="transmembrane region" description="Helical" evidence="6">
    <location>
        <begin position="221"/>
        <end position="242"/>
    </location>
</feature>
<dbReference type="GO" id="GO:0005886">
    <property type="term" value="C:plasma membrane"/>
    <property type="evidence" value="ECO:0007669"/>
    <property type="project" value="UniProtKB-SubCell"/>
</dbReference>
<dbReference type="EMBL" id="CP003249">
    <property type="protein sequence ID" value="AFV75537.1"/>
    <property type="molecule type" value="Genomic_DNA"/>
</dbReference>
<evidence type="ECO:0000313" key="8">
    <source>
        <dbReference type="Proteomes" id="UP000000211"/>
    </source>
</evidence>
<dbReference type="AlphaFoldDB" id="K7RG53"/>
<protein>
    <submittedName>
        <fullName evidence="7">Membrane protein involved in the export of O-antigen and teichoic acid</fullName>
    </submittedName>
</protein>
<evidence type="ECO:0000256" key="2">
    <source>
        <dbReference type="ARBA" id="ARBA00022475"/>
    </source>
</evidence>
<feature type="transmembrane region" description="Helical" evidence="6">
    <location>
        <begin position="292"/>
        <end position="320"/>
    </location>
</feature>
<evidence type="ECO:0000256" key="4">
    <source>
        <dbReference type="ARBA" id="ARBA00022989"/>
    </source>
</evidence>
<reference evidence="7 8" key="1">
    <citation type="journal article" date="2013" name="Genome Announc.">
        <title>Whole Genome Sequencing of Thermus oshimai JL-2 and Thermus thermophilus JL-18, Incomplete Denitrifiers from the United States Great Basin.</title>
        <authorList>
            <person name="Murugapiran S.K."/>
            <person name="Huntemann M."/>
            <person name="Wei C.L."/>
            <person name="Han J."/>
            <person name="Detter J.C."/>
            <person name="Han C.S."/>
            <person name="Erkkila T.H."/>
            <person name="Teshima H."/>
            <person name="Chen A."/>
            <person name="Kyrpides N."/>
            <person name="Mavrommatis K."/>
            <person name="Markowitz V."/>
            <person name="Szeto E."/>
            <person name="Ivanova N."/>
            <person name="Pagani I."/>
            <person name="Lam J."/>
            <person name="McDonald A.I."/>
            <person name="Dodsworth J.A."/>
            <person name="Pati A."/>
            <person name="Goodwin L."/>
            <person name="Peters L."/>
            <person name="Pitluck S."/>
            <person name="Woyke T."/>
            <person name="Hedlund B.P."/>
        </authorList>
    </citation>
    <scope>NUCLEOTIDE SEQUENCE</scope>
    <source>
        <strain evidence="7 8">JL-2</strain>
    </source>
</reference>
<dbReference type="Proteomes" id="UP000000211">
    <property type="component" value="Chromosome"/>
</dbReference>
<feature type="transmembrane region" description="Helical" evidence="6">
    <location>
        <begin position="332"/>
        <end position="352"/>
    </location>
</feature>
<keyword evidence="8" id="KW-1185">Reference proteome</keyword>
<organism evidence="7 8">
    <name type="scientific">Thermus oshimai JL-2</name>
    <dbReference type="NCBI Taxonomy" id="751945"/>
    <lineage>
        <taxon>Bacteria</taxon>
        <taxon>Thermotogati</taxon>
        <taxon>Deinococcota</taxon>
        <taxon>Deinococci</taxon>
        <taxon>Thermales</taxon>
        <taxon>Thermaceae</taxon>
        <taxon>Thermus</taxon>
    </lineage>
</organism>
<feature type="transmembrane region" description="Helical" evidence="6">
    <location>
        <begin position="149"/>
        <end position="168"/>
    </location>
</feature>
<accession>K7RG53</accession>
<gene>
    <name evidence="7" type="ORF">Theos_0467</name>
</gene>
<dbReference type="HOGENOM" id="CLU_022017_0_2_0"/>
<feature type="transmembrane region" description="Helical" evidence="6">
    <location>
        <begin position="180"/>
        <end position="200"/>
    </location>
</feature>
<feature type="transmembrane region" description="Helical" evidence="6">
    <location>
        <begin position="386"/>
        <end position="408"/>
    </location>
</feature>
<comment type="subcellular location">
    <subcellularLocation>
        <location evidence="1">Cell membrane</location>
        <topology evidence="1">Multi-pass membrane protein</topology>
    </subcellularLocation>
</comment>
<dbReference type="STRING" id="751945.Theos_0467"/>
<feature type="transmembrane region" description="Helical" evidence="6">
    <location>
        <begin position="86"/>
        <end position="108"/>
    </location>
</feature>
<evidence type="ECO:0000256" key="5">
    <source>
        <dbReference type="ARBA" id="ARBA00023136"/>
    </source>
</evidence>
<dbReference type="eggNOG" id="COG2244">
    <property type="taxonomic scope" value="Bacteria"/>
</dbReference>
<feature type="transmembrane region" description="Helical" evidence="6">
    <location>
        <begin position="46"/>
        <end position="65"/>
    </location>
</feature>
<keyword evidence="5 6" id="KW-0472">Membrane</keyword>
<dbReference type="PATRIC" id="fig|751945.3.peg.454"/>
<dbReference type="PANTHER" id="PTHR30250:SF11">
    <property type="entry name" value="O-ANTIGEN TRANSPORTER-RELATED"/>
    <property type="match status" value="1"/>
</dbReference>
<sequence>MLSRLLQSSTLGDLFALYGVQAANYLFSLLTLPYLARFLGPEAFGLLAMAQAYGAWVALFVEYGFNLSATRTAARFREDRQALRALLGNVLLARLLLAVLASLLTLLFRPLLGPLAGEGALLLSALFWGSVLNLPPFFLFQGLERLRSLALLEVAAKGVALFLVLLWVRSPADAPKVLFLQGLASLLTGGVALALASRWVGPPLATPKGVGEALKEGWSLFFFRLAVSLYTTGNTFLLGLFVPPQGVALWAGAERLTKALLGFVEPVNRAFFPRFAHLGKAPEVRASLGRQVFLAMLLLGFLGGLAVYAFAPVAVQVLLGPGYEGAIPLMRILALLLPLIALSNFLGVQWMLSQGLDYPFNTVIFLAGLGNLVLVLLLAPRFGTLGMAYSVVLVEAFVTGALFFYLWIRGGLPWQRKGS</sequence>
<dbReference type="InterPro" id="IPR050833">
    <property type="entry name" value="Poly_Biosynth_Transport"/>
</dbReference>
<dbReference type="RefSeq" id="WP_016328732.1">
    <property type="nucleotide sequence ID" value="NC_019386.1"/>
</dbReference>
<dbReference type="Pfam" id="PF01943">
    <property type="entry name" value="Polysacc_synt"/>
    <property type="match status" value="1"/>
</dbReference>
<dbReference type="OrthoDB" id="9815702at2"/>
<dbReference type="InterPro" id="IPR002797">
    <property type="entry name" value="Polysacc_synth"/>
</dbReference>
<dbReference type="PANTHER" id="PTHR30250">
    <property type="entry name" value="PST FAMILY PREDICTED COLANIC ACID TRANSPORTER"/>
    <property type="match status" value="1"/>
</dbReference>
<proteinExistence type="predicted"/>